<evidence type="ECO:0000256" key="3">
    <source>
        <dbReference type="RuleBase" id="RU003968"/>
    </source>
</evidence>
<dbReference type="OrthoDB" id="269227at2759"/>
<feature type="binding site" evidence="2">
    <location>
        <position position="259"/>
    </location>
    <ligand>
        <name>FAD</name>
        <dbReference type="ChEBI" id="CHEBI:57692"/>
    </ligand>
</feature>
<dbReference type="PROSITE" id="PS00624">
    <property type="entry name" value="GMC_OXRED_2"/>
    <property type="match status" value="1"/>
</dbReference>
<dbReference type="GeneID" id="117654146"/>
<keyword evidence="6" id="KW-1185">Reference proteome</keyword>
<keyword evidence="2 3" id="KW-0274">FAD</keyword>
<dbReference type="PIRSF" id="PIRSF000137">
    <property type="entry name" value="Alcohol_oxidase"/>
    <property type="match status" value="1"/>
</dbReference>
<dbReference type="KEGG" id="tpal:117654146"/>
<dbReference type="InterPro" id="IPR012132">
    <property type="entry name" value="GMC_OxRdtase"/>
</dbReference>
<dbReference type="Gene3D" id="3.30.560.10">
    <property type="entry name" value="Glucose Oxidase, domain 3"/>
    <property type="match status" value="1"/>
</dbReference>
<dbReference type="GO" id="GO:0016614">
    <property type="term" value="F:oxidoreductase activity, acting on CH-OH group of donors"/>
    <property type="evidence" value="ECO:0007669"/>
    <property type="project" value="InterPro"/>
</dbReference>
<dbReference type="InterPro" id="IPR007867">
    <property type="entry name" value="GMC_OxRtase_C"/>
</dbReference>
<feature type="domain" description="Glucose-methanol-choline oxidoreductase N-terminal" evidence="5">
    <location>
        <begin position="300"/>
        <end position="314"/>
    </location>
</feature>
<dbReference type="PROSITE" id="PS00623">
    <property type="entry name" value="GMC_OXRED_1"/>
    <property type="match status" value="1"/>
</dbReference>
<protein>
    <submittedName>
        <fullName evidence="7">Glucose dehydrogenase [FAD, quinone]-like</fullName>
    </submittedName>
</protein>
<dbReference type="Pfam" id="PF05199">
    <property type="entry name" value="GMC_oxred_C"/>
    <property type="match status" value="1"/>
</dbReference>
<evidence type="ECO:0000259" key="4">
    <source>
        <dbReference type="PROSITE" id="PS00623"/>
    </source>
</evidence>
<dbReference type="InterPro" id="IPR000172">
    <property type="entry name" value="GMC_OxRdtase_N"/>
</dbReference>
<sequence>MSTLMAFSALVHAAVNRKVLQSSRPPPLYLQRQSFDFIVVGAGGAGAVVANRLSAAPHRYSVLLLEAGGEEPFSLTDEPGIHDHLLGTAMDWNFTTVPEPHNCGGKGCVYPRGKSLGGSTAINSMMYVRGNTRDFDAWRQAGNDGWGWSDVLPYFKRFEDNREMLLSFNKELHSTGGAQSYQRFPTADMNAHLMFHAFGDLGYGLNYGDALTGDDEHRKGVFVVEFASRGARRVSTNKAFLEPIRRQRPNLRVVPRARVTRIILDGKRRARGVQFSDDALGGSGVPISVFARKEVIVCAGAIGTPQLLLLSGIGPKDALDAVGIKQEVDLPVGRNLQDHLTGDLLDLVLSKTASLPANGDIRPWVDAQQEYNDHQSGPMSTVNVMSVQAFGCSNHTTDDWPDLQITLGPAIDSVQCASTLADKAKCAGLVRDRKNGCFKGSYPFYNSVLIAASIMRPRSRGSVSLYSKDPFAKPRIHVNYLADPYDVDVMVQAYRQMMALAATPTLVKAGYLINTTPAAPCRQHTFASDAYIECMLRRYTRTSYHPCCTAKMGPAGDATAVVDGRLRVRGVANLRVVDASIMPTLTSGNTAAPTAMIAEKGSQMILDDWARK</sequence>
<dbReference type="GO" id="GO:0050660">
    <property type="term" value="F:flavin adenine dinucleotide binding"/>
    <property type="evidence" value="ECO:0007669"/>
    <property type="project" value="InterPro"/>
</dbReference>
<feature type="domain" description="Glucose-methanol-choline oxidoreductase N-terminal" evidence="4">
    <location>
        <begin position="113"/>
        <end position="136"/>
    </location>
</feature>
<dbReference type="SUPFAM" id="SSF51905">
    <property type="entry name" value="FAD/NAD(P)-binding domain"/>
    <property type="match status" value="1"/>
</dbReference>
<gene>
    <name evidence="7" type="primary">LOC117654146</name>
</gene>
<dbReference type="InParanoid" id="A0A6P9AL60"/>
<dbReference type="AlphaFoldDB" id="A0A6P9AL60"/>
<organism evidence="7">
    <name type="scientific">Thrips palmi</name>
    <name type="common">Melon thrips</name>
    <dbReference type="NCBI Taxonomy" id="161013"/>
    <lineage>
        <taxon>Eukaryota</taxon>
        <taxon>Metazoa</taxon>
        <taxon>Ecdysozoa</taxon>
        <taxon>Arthropoda</taxon>
        <taxon>Hexapoda</taxon>
        <taxon>Insecta</taxon>
        <taxon>Pterygota</taxon>
        <taxon>Neoptera</taxon>
        <taxon>Paraneoptera</taxon>
        <taxon>Thysanoptera</taxon>
        <taxon>Terebrantia</taxon>
        <taxon>Thripoidea</taxon>
        <taxon>Thripidae</taxon>
        <taxon>Thrips</taxon>
    </lineage>
</organism>
<dbReference type="PANTHER" id="PTHR11552">
    <property type="entry name" value="GLUCOSE-METHANOL-CHOLINE GMC OXIDOREDUCTASE"/>
    <property type="match status" value="1"/>
</dbReference>
<evidence type="ECO:0000313" key="6">
    <source>
        <dbReference type="Proteomes" id="UP000515158"/>
    </source>
</evidence>
<keyword evidence="3" id="KW-0285">Flavoprotein</keyword>
<evidence type="ECO:0000256" key="2">
    <source>
        <dbReference type="PIRSR" id="PIRSR000137-2"/>
    </source>
</evidence>
<dbReference type="RefSeq" id="XP_034256246.1">
    <property type="nucleotide sequence ID" value="XM_034400355.1"/>
</dbReference>
<reference evidence="7" key="1">
    <citation type="submission" date="2025-08" db="UniProtKB">
        <authorList>
            <consortium name="RefSeq"/>
        </authorList>
    </citation>
    <scope>IDENTIFICATION</scope>
    <source>
        <tissue evidence="7">Total insect</tissue>
    </source>
</reference>
<dbReference type="Gene3D" id="3.50.50.60">
    <property type="entry name" value="FAD/NAD(P)-binding domain"/>
    <property type="match status" value="1"/>
</dbReference>
<evidence type="ECO:0000259" key="5">
    <source>
        <dbReference type="PROSITE" id="PS00624"/>
    </source>
</evidence>
<dbReference type="PANTHER" id="PTHR11552:SF217">
    <property type="entry name" value="GLUCOSE DEHYDROGENASE [FAD, QUINONE]"/>
    <property type="match status" value="1"/>
</dbReference>
<comment type="cofactor">
    <cofactor evidence="2">
        <name>FAD</name>
        <dbReference type="ChEBI" id="CHEBI:57692"/>
    </cofactor>
</comment>
<accession>A0A6P9AL60</accession>
<dbReference type="InterPro" id="IPR036188">
    <property type="entry name" value="FAD/NAD-bd_sf"/>
</dbReference>
<evidence type="ECO:0000256" key="1">
    <source>
        <dbReference type="ARBA" id="ARBA00010790"/>
    </source>
</evidence>
<dbReference type="SUPFAM" id="SSF54373">
    <property type="entry name" value="FAD-linked reductases, C-terminal domain"/>
    <property type="match status" value="1"/>
</dbReference>
<dbReference type="Proteomes" id="UP000515158">
    <property type="component" value="Unplaced"/>
</dbReference>
<name>A0A6P9AL60_THRPL</name>
<proteinExistence type="inferred from homology"/>
<evidence type="ECO:0000313" key="7">
    <source>
        <dbReference type="RefSeq" id="XP_034256246.1"/>
    </source>
</evidence>
<comment type="similarity">
    <text evidence="1 3">Belongs to the GMC oxidoreductase family.</text>
</comment>
<dbReference type="Pfam" id="PF00732">
    <property type="entry name" value="GMC_oxred_N"/>
    <property type="match status" value="1"/>
</dbReference>